<evidence type="ECO:0000313" key="3">
    <source>
        <dbReference type="Proteomes" id="UP001634394"/>
    </source>
</evidence>
<comment type="caution">
    <text evidence="2">The sequence shown here is derived from an EMBL/GenBank/DDBJ whole genome shotgun (WGS) entry which is preliminary data.</text>
</comment>
<keyword evidence="3" id="KW-1185">Reference proteome</keyword>
<dbReference type="EMBL" id="JBJQND010000001">
    <property type="protein sequence ID" value="KAL3890243.1"/>
    <property type="molecule type" value="Genomic_DNA"/>
</dbReference>
<feature type="chain" id="PRO_5044772593" evidence="1">
    <location>
        <begin position="20"/>
        <end position="79"/>
    </location>
</feature>
<reference evidence="2 3" key="1">
    <citation type="submission" date="2024-11" db="EMBL/GenBank/DDBJ databases">
        <title>Chromosome-level genome assembly of the freshwater bivalve Anodonta woodiana.</title>
        <authorList>
            <person name="Chen X."/>
        </authorList>
    </citation>
    <scope>NUCLEOTIDE SEQUENCE [LARGE SCALE GENOMIC DNA]</scope>
    <source>
        <strain evidence="2">MN2024</strain>
        <tissue evidence="2">Gills</tissue>
    </source>
</reference>
<keyword evidence="1" id="KW-0732">Signal</keyword>
<accession>A0ABD3XZ16</accession>
<name>A0ABD3XZ16_SINWO</name>
<evidence type="ECO:0000313" key="2">
    <source>
        <dbReference type="EMBL" id="KAL3890243.1"/>
    </source>
</evidence>
<dbReference type="AlphaFoldDB" id="A0ABD3XZ16"/>
<dbReference type="Proteomes" id="UP001634394">
    <property type="component" value="Unassembled WGS sequence"/>
</dbReference>
<proteinExistence type="predicted"/>
<feature type="signal peptide" evidence="1">
    <location>
        <begin position="1"/>
        <end position="19"/>
    </location>
</feature>
<organism evidence="2 3">
    <name type="scientific">Sinanodonta woodiana</name>
    <name type="common">Chinese pond mussel</name>
    <name type="synonym">Anodonta woodiana</name>
    <dbReference type="NCBI Taxonomy" id="1069815"/>
    <lineage>
        <taxon>Eukaryota</taxon>
        <taxon>Metazoa</taxon>
        <taxon>Spiralia</taxon>
        <taxon>Lophotrochozoa</taxon>
        <taxon>Mollusca</taxon>
        <taxon>Bivalvia</taxon>
        <taxon>Autobranchia</taxon>
        <taxon>Heteroconchia</taxon>
        <taxon>Palaeoheterodonta</taxon>
        <taxon>Unionida</taxon>
        <taxon>Unionoidea</taxon>
        <taxon>Unionidae</taxon>
        <taxon>Unioninae</taxon>
        <taxon>Sinanodonta</taxon>
    </lineage>
</organism>
<evidence type="ECO:0000256" key="1">
    <source>
        <dbReference type="SAM" id="SignalP"/>
    </source>
</evidence>
<gene>
    <name evidence="2" type="ORF">ACJMK2_002534</name>
</gene>
<sequence length="79" mass="9068">MRNLSIFLLVLALVAVVLSYGVRERRSLLDENDNKAALEVLLKAIDEGKVDINDLVDDSESNPSRRLWFPIRVRFKGRK</sequence>
<protein>
    <submittedName>
        <fullName evidence="2">Uncharacterized protein</fullName>
    </submittedName>
</protein>